<feature type="transmembrane region" description="Helical" evidence="1">
    <location>
        <begin position="57"/>
        <end position="76"/>
    </location>
</feature>
<feature type="transmembrane region" description="Helical" evidence="1">
    <location>
        <begin position="307"/>
        <end position="325"/>
    </location>
</feature>
<feature type="transmembrane region" description="Helical" evidence="1">
    <location>
        <begin position="88"/>
        <end position="111"/>
    </location>
</feature>
<name>A0A139AA94_GONPJ</name>
<keyword evidence="3" id="KW-1185">Reference proteome</keyword>
<feature type="transmembrane region" description="Helical" evidence="1">
    <location>
        <begin position="132"/>
        <end position="161"/>
    </location>
</feature>
<keyword evidence="1" id="KW-1133">Transmembrane helix</keyword>
<proteinExistence type="predicted"/>
<feature type="transmembrane region" description="Helical" evidence="1">
    <location>
        <begin position="270"/>
        <end position="287"/>
    </location>
</feature>
<feature type="transmembrane region" description="Helical" evidence="1">
    <location>
        <begin position="20"/>
        <end position="45"/>
    </location>
</feature>
<feature type="transmembrane region" description="Helical" evidence="1">
    <location>
        <begin position="181"/>
        <end position="203"/>
    </location>
</feature>
<keyword evidence="1" id="KW-0812">Transmembrane</keyword>
<dbReference type="Proteomes" id="UP000070544">
    <property type="component" value="Unassembled WGS sequence"/>
</dbReference>
<dbReference type="AlphaFoldDB" id="A0A139AA94"/>
<keyword evidence="1" id="KW-0472">Membrane</keyword>
<evidence type="ECO:0000256" key="1">
    <source>
        <dbReference type="SAM" id="Phobius"/>
    </source>
</evidence>
<evidence type="ECO:0000313" key="2">
    <source>
        <dbReference type="EMBL" id="KXS13660.1"/>
    </source>
</evidence>
<organism evidence="2 3">
    <name type="scientific">Gonapodya prolifera (strain JEL478)</name>
    <name type="common">Monoblepharis prolifera</name>
    <dbReference type="NCBI Taxonomy" id="1344416"/>
    <lineage>
        <taxon>Eukaryota</taxon>
        <taxon>Fungi</taxon>
        <taxon>Fungi incertae sedis</taxon>
        <taxon>Chytridiomycota</taxon>
        <taxon>Chytridiomycota incertae sedis</taxon>
        <taxon>Monoblepharidomycetes</taxon>
        <taxon>Monoblepharidales</taxon>
        <taxon>Gonapodyaceae</taxon>
        <taxon>Gonapodya</taxon>
    </lineage>
</organism>
<dbReference type="EMBL" id="KQ965776">
    <property type="protein sequence ID" value="KXS13660.1"/>
    <property type="molecule type" value="Genomic_DNA"/>
</dbReference>
<sequence length="348" mass="38244">MTTILATTSPSLSQSVSLLVASWSAVGAGITALLYFCAIAGLGFVTSRKWRIWRVTLALLLFCATRIATFVVRALLVSQKSPVLYITYQAILLAGTPLLLAALVESVLLWSKKVDDSTLTFVGRDGLSLSKIYLASLGWYHVLVTIVLAVMALLGVLNTYFLLTNDSNPDFQSSWRRPGYVIMEFAVWGTIVLVALLGVWRLHKPTFRDSLMRTKGYELALEQVRRGDPGGYLAQNASIGDASSLGSGDPSAYALRVEVFIGKRRILQRVLYTLFIPCGILVLARMAFAPTVVTEEQFNDPKLNEGIWLPMVAGLELIALVIFAIPSQFRFLDIEGVRLRPLRSALPS</sequence>
<evidence type="ECO:0000313" key="3">
    <source>
        <dbReference type="Proteomes" id="UP000070544"/>
    </source>
</evidence>
<accession>A0A139AA94</accession>
<protein>
    <submittedName>
        <fullName evidence="2">Uncharacterized protein</fullName>
    </submittedName>
</protein>
<gene>
    <name evidence="2" type="ORF">M427DRAFT_366081</name>
</gene>
<reference evidence="2 3" key="1">
    <citation type="journal article" date="2015" name="Genome Biol. Evol.">
        <title>Phylogenomic analyses indicate that early fungi evolved digesting cell walls of algal ancestors of land plants.</title>
        <authorList>
            <person name="Chang Y."/>
            <person name="Wang S."/>
            <person name="Sekimoto S."/>
            <person name="Aerts A.L."/>
            <person name="Choi C."/>
            <person name="Clum A."/>
            <person name="LaButti K.M."/>
            <person name="Lindquist E.A."/>
            <person name="Yee Ngan C."/>
            <person name="Ohm R.A."/>
            <person name="Salamov A.A."/>
            <person name="Grigoriev I.V."/>
            <person name="Spatafora J.W."/>
            <person name="Berbee M.L."/>
        </authorList>
    </citation>
    <scope>NUCLEOTIDE SEQUENCE [LARGE SCALE GENOMIC DNA]</scope>
    <source>
        <strain evidence="2 3">JEL478</strain>
    </source>
</reference>